<dbReference type="GO" id="GO:0006302">
    <property type="term" value="P:double-strand break repair"/>
    <property type="evidence" value="ECO:0007669"/>
    <property type="project" value="TreeGrafter"/>
</dbReference>
<feature type="binding site" evidence="12">
    <location>
        <begin position="33"/>
        <end position="40"/>
    </location>
    <ligand>
        <name>ATP</name>
        <dbReference type="ChEBI" id="CHEBI:30616"/>
    </ligand>
</feature>
<dbReference type="InterPro" id="IPR001238">
    <property type="entry name" value="DNA-binding_RecF"/>
</dbReference>
<sequence length="367" mass="42189">MPDTRLADIQLINFRSYRSLLWHCEPGLNIIYGPNGVGKTNLLEAIAYLSFARSFRQQQDRFLVTWEESFFQISGCCLYNQEKIKVDINIIYRDGHKELTINGQTNRLIDLLGIFPVIYFGPDDLLLLKGAPVLRRQFLDREISTLDRIYCRNLQLYRRLLLQRNRLLHAVKDERAKLQELEPWTLQLINIGTAIIQQRHAFINSLATLAADIYKKMGGREDLALVYRPNVGSMDEWMAKFKSGREREIQAGLSLWGPHRDDFSFSIGNRDARHFASQGQQRAAVLALKIAETMVFFEVLGKKPALLMDDVFSELDLRRREALLELLFSAGQSFITTTELSNLPSVLLDGAAIWQLNSDGRLILEQK</sequence>
<comment type="similarity">
    <text evidence="2 12">Belongs to the RecF family.</text>
</comment>
<dbReference type="Gene3D" id="3.40.50.300">
    <property type="entry name" value="P-loop containing nucleotide triphosphate hydrolases"/>
    <property type="match status" value="1"/>
</dbReference>
<evidence type="ECO:0000256" key="2">
    <source>
        <dbReference type="ARBA" id="ARBA00008016"/>
    </source>
</evidence>
<dbReference type="NCBIfam" id="TIGR00611">
    <property type="entry name" value="recf"/>
    <property type="match status" value="1"/>
</dbReference>
<dbReference type="HAMAP" id="MF_00365">
    <property type="entry name" value="RecF"/>
    <property type="match status" value="1"/>
</dbReference>
<evidence type="ECO:0000256" key="6">
    <source>
        <dbReference type="ARBA" id="ARBA00022741"/>
    </source>
</evidence>
<comment type="caution">
    <text evidence="14">The sequence shown here is derived from an EMBL/GenBank/DDBJ whole genome shotgun (WGS) entry which is preliminary data.</text>
</comment>
<dbReference type="Proteomes" id="UP000238415">
    <property type="component" value="Unassembled WGS sequence"/>
</dbReference>
<keyword evidence="6 12" id="KW-0547">Nucleotide-binding</keyword>
<proteinExistence type="inferred from homology"/>
<protein>
    <recommendedName>
        <fullName evidence="3 12">DNA replication and repair protein RecF</fullName>
    </recommendedName>
</protein>
<dbReference type="GO" id="GO:0005737">
    <property type="term" value="C:cytoplasm"/>
    <property type="evidence" value="ECO:0007669"/>
    <property type="project" value="UniProtKB-SubCell"/>
</dbReference>
<keyword evidence="11 12" id="KW-0742">SOS response</keyword>
<reference evidence="14 15" key="1">
    <citation type="submission" date="2018-03" db="EMBL/GenBank/DDBJ databases">
        <title>Genome sequence of Moorella humiferrea DSM 23265.</title>
        <authorList>
            <person name="Poehlein A."/>
            <person name="Daniel R."/>
        </authorList>
    </citation>
    <scope>NUCLEOTIDE SEQUENCE [LARGE SCALE GENOMIC DNA]</scope>
    <source>
        <strain evidence="14 15">DSM 23265</strain>
    </source>
</reference>
<evidence type="ECO:0000256" key="12">
    <source>
        <dbReference type="HAMAP-Rule" id="MF_00365"/>
    </source>
</evidence>
<keyword evidence="7 12" id="KW-0227">DNA damage</keyword>
<dbReference type="PANTHER" id="PTHR32182">
    <property type="entry name" value="DNA REPLICATION AND REPAIR PROTEIN RECF"/>
    <property type="match status" value="1"/>
</dbReference>
<evidence type="ECO:0000256" key="10">
    <source>
        <dbReference type="ARBA" id="ARBA00023204"/>
    </source>
</evidence>
<feature type="domain" description="RecF/RecN/SMC N-terminal" evidence="13">
    <location>
        <begin position="6"/>
        <end position="338"/>
    </location>
</feature>
<keyword evidence="5 12" id="KW-0235">DNA replication</keyword>
<name>A0A2T0ASC2_9FIRM</name>
<comment type="function">
    <text evidence="12">The RecF protein is involved in DNA metabolism; it is required for DNA replication and normal SOS inducibility. RecF binds preferentially to single-stranded, linear DNA. It also seems to bind ATP.</text>
</comment>
<evidence type="ECO:0000313" key="14">
    <source>
        <dbReference type="EMBL" id="PRR72930.1"/>
    </source>
</evidence>
<dbReference type="InterPro" id="IPR003395">
    <property type="entry name" value="RecF/RecN/SMC_N"/>
</dbReference>
<keyword evidence="10 12" id="KW-0234">DNA repair</keyword>
<comment type="subcellular location">
    <subcellularLocation>
        <location evidence="1 12">Cytoplasm</location>
    </subcellularLocation>
</comment>
<dbReference type="Pfam" id="PF02463">
    <property type="entry name" value="SMC_N"/>
    <property type="match status" value="1"/>
</dbReference>
<accession>A0A2T0ASC2</accession>
<dbReference type="EMBL" id="PVXM01000025">
    <property type="protein sequence ID" value="PRR72930.1"/>
    <property type="molecule type" value="Genomic_DNA"/>
</dbReference>
<evidence type="ECO:0000256" key="8">
    <source>
        <dbReference type="ARBA" id="ARBA00022840"/>
    </source>
</evidence>
<keyword evidence="15" id="KW-1185">Reference proteome</keyword>
<evidence type="ECO:0000313" key="15">
    <source>
        <dbReference type="Proteomes" id="UP000238415"/>
    </source>
</evidence>
<dbReference type="AlphaFoldDB" id="A0A2T0ASC2"/>
<dbReference type="GO" id="GO:0006260">
    <property type="term" value="P:DNA replication"/>
    <property type="evidence" value="ECO:0007669"/>
    <property type="project" value="UniProtKB-UniRule"/>
</dbReference>
<dbReference type="SUPFAM" id="SSF52540">
    <property type="entry name" value="P-loop containing nucleoside triphosphate hydrolases"/>
    <property type="match status" value="1"/>
</dbReference>
<dbReference type="RefSeq" id="WP_170066259.1">
    <property type="nucleotide sequence ID" value="NZ_CP136419.1"/>
</dbReference>
<dbReference type="GO" id="GO:0005524">
    <property type="term" value="F:ATP binding"/>
    <property type="evidence" value="ECO:0007669"/>
    <property type="project" value="UniProtKB-UniRule"/>
</dbReference>
<dbReference type="InterPro" id="IPR042174">
    <property type="entry name" value="RecF_2"/>
</dbReference>
<evidence type="ECO:0000256" key="5">
    <source>
        <dbReference type="ARBA" id="ARBA00022705"/>
    </source>
</evidence>
<evidence type="ECO:0000256" key="9">
    <source>
        <dbReference type="ARBA" id="ARBA00023125"/>
    </source>
</evidence>
<keyword evidence="9 12" id="KW-0238">DNA-binding</keyword>
<keyword evidence="4 12" id="KW-0963">Cytoplasm</keyword>
<dbReference type="Gene3D" id="1.20.1050.90">
    <property type="entry name" value="RecF/RecN/SMC, N-terminal domain"/>
    <property type="match status" value="1"/>
</dbReference>
<organism evidence="14 15">
    <name type="scientific">Neomoorella humiferrea</name>
    <dbReference type="NCBI Taxonomy" id="676965"/>
    <lineage>
        <taxon>Bacteria</taxon>
        <taxon>Bacillati</taxon>
        <taxon>Bacillota</taxon>
        <taxon>Clostridia</taxon>
        <taxon>Neomoorellales</taxon>
        <taxon>Neomoorellaceae</taxon>
        <taxon>Neomoorella</taxon>
    </lineage>
</organism>
<evidence type="ECO:0000256" key="11">
    <source>
        <dbReference type="ARBA" id="ARBA00023236"/>
    </source>
</evidence>
<evidence type="ECO:0000256" key="3">
    <source>
        <dbReference type="ARBA" id="ARBA00020170"/>
    </source>
</evidence>
<dbReference type="GO" id="GO:0000731">
    <property type="term" value="P:DNA synthesis involved in DNA repair"/>
    <property type="evidence" value="ECO:0007669"/>
    <property type="project" value="TreeGrafter"/>
</dbReference>
<dbReference type="InterPro" id="IPR018078">
    <property type="entry name" value="DNA-binding_RecF_CS"/>
</dbReference>
<evidence type="ECO:0000256" key="1">
    <source>
        <dbReference type="ARBA" id="ARBA00004496"/>
    </source>
</evidence>
<dbReference type="InterPro" id="IPR027417">
    <property type="entry name" value="P-loop_NTPase"/>
</dbReference>
<gene>
    <name evidence="12 14" type="primary">recF</name>
    <name evidence="14" type="ORF">MOHU_13530</name>
</gene>
<dbReference type="PROSITE" id="PS00617">
    <property type="entry name" value="RECF_1"/>
    <property type="match status" value="1"/>
</dbReference>
<keyword evidence="8 12" id="KW-0067">ATP-binding</keyword>
<dbReference type="GO" id="GO:0009432">
    <property type="term" value="P:SOS response"/>
    <property type="evidence" value="ECO:0007669"/>
    <property type="project" value="UniProtKB-UniRule"/>
</dbReference>
<evidence type="ECO:0000256" key="7">
    <source>
        <dbReference type="ARBA" id="ARBA00022763"/>
    </source>
</evidence>
<dbReference type="PANTHER" id="PTHR32182:SF0">
    <property type="entry name" value="DNA REPLICATION AND REPAIR PROTEIN RECF"/>
    <property type="match status" value="1"/>
</dbReference>
<evidence type="ECO:0000259" key="13">
    <source>
        <dbReference type="Pfam" id="PF02463"/>
    </source>
</evidence>
<dbReference type="GO" id="GO:0003697">
    <property type="term" value="F:single-stranded DNA binding"/>
    <property type="evidence" value="ECO:0007669"/>
    <property type="project" value="UniProtKB-UniRule"/>
</dbReference>
<evidence type="ECO:0000256" key="4">
    <source>
        <dbReference type="ARBA" id="ARBA00022490"/>
    </source>
</evidence>